<dbReference type="InterPro" id="IPR013762">
    <property type="entry name" value="Integrase-like_cat_sf"/>
</dbReference>
<evidence type="ECO:0000256" key="2">
    <source>
        <dbReference type="ARBA" id="ARBA00022490"/>
    </source>
</evidence>
<organism evidence="12">
    <name type="scientific">Candidatus Berkiella cookevillensis</name>
    <dbReference type="NCBI Taxonomy" id="437022"/>
    <lineage>
        <taxon>Bacteria</taxon>
        <taxon>Pseudomonadati</taxon>
        <taxon>Pseudomonadota</taxon>
        <taxon>Gammaproteobacteria</taxon>
        <taxon>Candidatus Berkiellales</taxon>
        <taxon>Candidatus Berkiellaceae</taxon>
        <taxon>Candidatus Berkiella</taxon>
    </lineage>
</organism>
<reference evidence="13" key="2">
    <citation type="journal article" date="2016" name="Genome Announc.">
        <title>Draft Genome Sequences of Two Novel Amoeba-Resistant Intranuclear Bacteria, 'Candidatus Berkiella cookevillensis' and 'Candidatus Berkiella aquae'.</title>
        <authorList>
            <person name="Mehari Y.T."/>
            <person name="Arivett B.A."/>
            <person name="Farone A.L."/>
            <person name="Gunderson J.H."/>
            <person name="Farone M.B."/>
        </authorList>
    </citation>
    <scope>NUCLEOTIDE SEQUENCE</scope>
    <source>
        <strain evidence="13">CC99</strain>
    </source>
</reference>
<dbReference type="Pfam" id="PF00589">
    <property type="entry name" value="Phage_integrase"/>
    <property type="match status" value="1"/>
</dbReference>
<keyword evidence="3" id="KW-0132">Cell division</keyword>
<dbReference type="CDD" id="cd00397">
    <property type="entry name" value="DNA_BRE_C"/>
    <property type="match status" value="1"/>
</dbReference>
<proteinExistence type="predicted"/>
<keyword evidence="4" id="KW-0159">Chromosome partition</keyword>
<evidence type="ECO:0000259" key="11">
    <source>
        <dbReference type="PROSITE" id="PS51900"/>
    </source>
</evidence>
<dbReference type="PANTHER" id="PTHR30349:SF77">
    <property type="entry name" value="TYROSINE RECOMBINASE XERC"/>
    <property type="match status" value="1"/>
</dbReference>
<evidence type="ECO:0000256" key="9">
    <source>
        <dbReference type="PROSITE-ProRule" id="PRU01248"/>
    </source>
</evidence>
<dbReference type="InterPro" id="IPR010998">
    <property type="entry name" value="Integrase_recombinase_N"/>
</dbReference>
<dbReference type="PROSITE" id="PS51900">
    <property type="entry name" value="CB"/>
    <property type="match status" value="1"/>
</dbReference>
<evidence type="ECO:0000256" key="7">
    <source>
        <dbReference type="ARBA" id="ARBA00023172"/>
    </source>
</evidence>
<gene>
    <name evidence="12" type="primary">xerD_1</name>
    <name evidence="12" type="ORF">CC99x_00230</name>
    <name evidence="13" type="ORF">CC99x_005780</name>
</gene>
<feature type="domain" description="Core-binding (CB)" evidence="11">
    <location>
        <begin position="42"/>
        <end position="153"/>
    </location>
</feature>
<dbReference type="InterPro" id="IPR050090">
    <property type="entry name" value="Tyrosine_recombinase_XerCD"/>
</dbReference>
<comment type="caution">
    <text evidence="12">The sequence shown here is derived from an EMBL/GenBank/DDBJ whole genome shotgun (WGS) entry which is preliminary data.</text>
</comment>
<dbReference type="InterPro" id="IPR044068">
    <property type="entry name" value="CB"/>
</dbReference>
<evidence type="ECO:0000256" key="8">
    <source>
        <dbReference type="ARBA" id="ARBA00023306"/>
    </source>
</evidence>
<keyword evidence="8" id="KW-0131">Cell cycle</keyword>
<dbReference type="RefSeq" id="WP_057622773.1">
    <property type="nucleotide sequence ID" value="NZ_LKHV02000001.1"/>
</dbReference>
<dbReference type="InterPro" id="IPR002104">
    <property type="entry name" value="Integrase_catalytic"/>
</dbReference>
<name>A0A0Q9YJU2_9GAMM</name>
<dbReference type="InterPro" id="IPR011010">
    <property type="entry name" value="DNA_brk_join_enz"/>
</dbReference>
<comment type="subcellular location">
    <subcellularLocation>
        <location evidence="1">Cytoplasm</location>
    </subcellularLocation>
</comment>
<dbReference type="Gene3D" id="1.10.150.130">
    <property type="match status" value="1"/>
</dbReference>
<dbReference type="GO" id="GO:0007059">
    <property type="term" value="P:chromosome segregation"/>
    <property type="evidence" value="ECO:0007669"/>
    <property type="project" value="UniProtKB-KW"/>
</dbReference>
<dbReference type="Gene3D" id="1.10.443.10">
    <property type="entry name" value="Intergrase catalytic core"/>
    <property type="match status" value="1"/>
</dbReference>
<dbReference type="GO" id="GO:0006310">
    <property type="term" value="P:DNA recombination"/>
    <property type="evidence" value="ECO:0007669"/>
    <property type="project" value="UniProtKB-KW"/>
</dbReference>
<reference evidence="12" key="1">
    <citation type="submission" date="2015-09" db="EMBL/GenBank/DDBJ databases">
        <title>Draft Genome Sequences of Two Novel Amoeba-resistant Intranuclear Bacteria, Candidatus Berkiella cookevillensis and Candidatus Berkiella aquae.</title>
        <authorList>
            <person name="Mehari Y.T."/>
            <person name="Arivett B.A."/>
            <person name="Farone A.L."/>
            <person name="Gunderson J.H."/>
            <person name="Farone M.B."/>
        </authorList>
    </citation>
    <scope>NUCLEOTIDE SEQUENCE [LARGE SCALE GENOMIC DNA]</scope>
    <source>
        <strain evidence="12">CC99</strain>
    </source>
</reference>
<keyword evidence="6 9" id="KW-0238">DNA-binding</keyword>
<dbReference type="STRING" id="437022.CC99x_00230"/>
<evidence type="ECO:0000313" key="13">
    <source>
        <dbReference type="EMBL" id="MCS5708413.1"/>
    </source>
</evidence>
<keyword evidence="14" id="KW-1185">Reference proteome</keyword>
<dbReference type="GO" id="GO:0005737">
    <property type="term" value="C:cytoplasm"/>
    <property type="evidence" value="ECO:0007669"/>
    <property type="project" value="UniProtKB-SubCell"/>
</dbReference>
<accession>A0A0Q9YJU2</accession>
<keyword evidence="2" id="KW-0963">Cytoplasm</keyword>
<keyword evidence="7" id="KW-0233">DNA recombination</keyword>
<dbReference type="PANTHER" id="PTHR30349">
    <property type="entry name" value="PHAGE INTEGRASE-RELATED"/>
    <property type="match status" value="1"/>
</dbReference>
<evidence type="ECO:0000256" key="6">
    <source>
        <dbReference type="ARBA" id="ARBA00023125"/>
    </source>
</evidence>
<dbReference type="SUPFAM" id="SSF56349">
    <property type="entry name" value="DNA breaking-rejoining enzymes"/>
    <property type="match status" value="1"/>
</dbReference>
<evidence type="ECO:0000256" key="1">
    <source>
        <dbReference type="ARBA" id="ARBA00004496"/>
    </source>
</evidence>
<dbReference type="GO" id="GO:0015074">
    <property type="term" value="P:DNA integration"/>
    <property type="evidence" value="ECO:0007669"/>
    <property type="project" value="UniProtKB-KW"/>
</dbReference>
<dbReference type="GO" id="GO:0003677">
    <property type="term" value="F:DNA binding"/>
    <property type="evidence" value="ECO:0007669"/>
    <property type="project" value="UniProtKB-UniRule"/>
</dbReference>
<dbReference type="GO" id="GO:0051301">
    <property type="term" value="P:cell division"/>
    <property type="evidence" value="ECO:0007669"/>
    <property type="project" value="UniProtKB-KW"/>
</dbReference>
<evidence type="ECO:0000313" key="14">
    <source>
        <dbReference type="Proteomes" id="UP000051494"/>
    </source>
</evidence>
<dbReference type="Proteomes" id="UP000051494">
    <property type="component" value="Unassembled WGS sequence"/>
</dbReference>
<dbReference type="OrthoDB" id="8610787at2"/>
<evidence type="ECO:0000259" key="10">
    <source>
        <dbReference type="PROSITE" id="PS51898"/>
    </source>
</evidence>
<reference evidence="13" key="3">
    <citation type="submission" date="2021-06" db="EMBL/GenBank/DDBJ databases">
        <title>Genomic Description and Analysis of Intracellular Bacteria, Candidatus Berkiella cookevillensis and Candidatus Berkiella aquae.</title>
        <authorList>
            <person name="Kidane D.T."/>
            <person name="Mehari Y.T."/>
            <person name="Rice F.C."/>
            <person name="Arivett B.A."/>
            <person name="Farone A.L."/>
            <person name="Berk S.G."/>
            <person name="Farone M.B."/>
        </authorList>
    </citation>
    <scope>NUCLEOTIDE SEQUENCE</scope>
    <source>
        <strain evidence="13">CC99</strain>
    </source>
</reference>
<dbReference type="PROSITE" id="PS51898">
    <property type="entry name" value="TYR_RECOMBINASE"/>
    <property type="match status" value="1"/>
</dbReference>
<keyword evidence="5" id="KW-0229">DNA integration</keyword>
<evidence type="ECO:0000256" key="3">
    <source>
        <dbReference type="ARBA" id="ARBA00022618"/>
    </source>
</evidence>
<protein>
    <submittedName>
        <fullName evidence="12">Tyrosine recombinase XerD</fullName>
    </submittedName>
    <submittedName>
        <fullName evidence="13">Tyrosine-type recombinase/integrase</fullName>
    </submittedName>
</protein>
<dbReference type="EMBL" id="LKHV01000001">
    <property type="protein sequence ID" value="KRG20009.1"/>
    <property type="molecule type" value="Genomic_DNA"/>
</dbReference>
<evidence type="ECO:0000256" key="5">
    <source>
        <dbReference type="ARBA" id="ARBA00022908"/>
    </source>
</evidence>
<dbReference type="AlphaFoldDB" id="A0A0Q9YJU2"/>
<feature type="domain" description="Tyr recombinase" evidence="10">
    <location>
        <begin position="177"/>
        <end position="394"/>
    </location>
</feature>
<evidence type="ECO:0000313" key="12">
    <source>
        <dbReference type="EMBL" id="KRG20009.1"/>
    </source>
</evidence>
<evidence type="ECO:0000256" key="4">
    <source>
        <dbReference type="ARBA" id="ARBA00022829"/>
    </source>
</evidence>
<sequence length="400" mass="46266">MQDFIKPIFLSNESSDFRELNQRLSKTPGYNLKDGANMIKAGNDAEAIKSFLIGYQSSKLTYQSYLKELERLILWCSHIQKVTISDLSYDDLVAYRNFLEHPTPKHIWCGNKRSKTKKNGEINTEWRAFGDGLSPSSIKKSMSILDCFFNYLVQTQYLNGNPLSVNKRRKQRGFTQSMERWLEKEEINTTLEALDNYCETDKTKTLHVLRAKYIILTLFYTGLRLAELSNHVMGNFTLIENQWYLKVIGKGEKPRNIVVVDEYLDILSKFRVAIDCFTPLPGFEEKTPLIPALDHSTPVQRRRIDQILKWAFELAALKYERMAAQDINESHKYLHRASRLRKASAHWLRHSYGTYLVKSGCPIEKVKALMGHADISTTMIYVHIAKNDLHTSAQGLTLRE</sequence>
<dbReference type="EMBL" id="LKHV02000001">
    <property type="protein sequence ID" value="MCS5708413.1"/>
    <property type="molecule type" value="Genomic_DNA"/>
</dbReference>